<gene>
    <name evidence="3" type="ORF">WJX74_008861</name>
</gene>
<protein>
    <recommendedName>
        <fullName evidence="2">DUF7811 domain-containing protein</fullName>
    </recommendedName>
</protein>
<proteinExistence type="predicted"/>
<evidence type="ECO:0000313" key="4">
    <source>
        <dbReference type="Proteomes" id="UP001438707"/>
    </source>
</evidence>
<evidence type="ECO:0000259" key="2">
    <source>
        <dbReference type="Pfam" id="PF25103"/>
    </source>
</evidence>
<dbReference type="PANTHER" id="PTHR36739">
    <property type="entry name" value="D-TAGATOSE-1,6-BISPHOSPHATE ALDOLASE SUBUNIT"/>
    <property type="match status" value="1"/>
</dbReference>
<dbReference type="Proteomes" id="UP001438707">
    <property type="component" value="Unassembled WGS sequence"/>
</dbReference>
<feature type="region of interest" description="Disordered" evidence="1">
    <location>
        <begin position="1"/>
        <end position="51"/>
    </location>
</feature>
<keyword evidence="4" id="KW-1185">Reference proteome</keyword>
<dbReference type="AlphaFoldDB" id="A0AAW1QYW2"/>
<accession>A0AAW1QYW2</accession>
<feature type="domain" description="DUF7811" evidence="2">
    <location>
        <begin position="72"/>
        <end position="192"/>
    </location>
</feature>
<evidence type="ECO:0000256" key="1">
    <source>
        <dbReference type="SAM" id="MobiDB-lite"/>
    </source>
</evidence>
<dbReference type="InterPro" id="IPR056713">
    <property type="entry name" value="DUF7811"/>
</dbReference>
<evidence type="ECO:0000313" key="3">
    <source>
        <dbReference type="EMBL" id="KAK9826322.1"/>
    </source>
</evidence>
<dbReference type="PANTHER" id="PTHR36739:SF1">
    <property type="entry name" value="D-TAGATOSE-1,6-BISPHOSPHATE ALDOLASE SUBUNIT"/>
    <property type="match status" value="1"/>
</dbReference>
<reference evidence="3 4" key="1">
    <citation type="journal article" date="2024" name="Nat. Commun.">
        <title>Phylogenomics reveals the evolutionary origins of lichenization in chlorophyte algae.</title>
        <authorList>
            <person name="Puginier C."/>
            <person name="Libourel C."/>
            <person name="Otte J."/>
            <person name="Skaloud P."/>
            <person name="Haon M."/>
            <person name="Grisel S."/>
            <person name="Petersen M."/>
            <person name="Berrin J.G."/>
            <person name="Delaux P.M."/>
            <person name="Dal Grande F."/>
            <person name="Keller J."/>
        </authorList>
    </citation>
    <scope>NUCLEOTIDE SEQUENCE [LARGE SCALE GENOMIC DNA]</scope>
    <source>
        <strain evidence="3 4">SAG 2145</strain>
    </source>
</reference>
<dbReference type="Pfam" id="PF25103">
    <property type="entry name" value="DUF7811"/>
    <property type="match status" value="1"/>
</dbReference>
<dbReference type="EMBL" id="JALJOS010000021">
    <property type="protein sequence ID" value="KAK9826322.1"/>
    <property type="molecule type" value="Genomic_DNA"/>
</dbReference>
<name>A0AAW1QYW2_9CHLO</name>
<feature type="compositionally biased region" description="Basic residues" evidence="1">
    <location>
        <begin position="29"/>
        <end position="39"/>
    </location>
</feature>
<sequence length="192" mass="21214">MGPSVLRFSLATPNQGRSSLAPGLLGRTRPLRRYRRTPAARRSDEGGPSDFTEEVTVFLTDDGLIRLPSRHIKQMSSRNAAMPTFKEHGLCIGASFQVQATNGNDPSRRISMLGFCRSVGHLSEQVEDTVQQHGGLITFKQCRELDSGLSESLKLIVAIPFLWGVPPAWELLSSAITMGGGVIDKTYRQWRF</sequence>
<comment type="caution">
    <text evidence="3">The sequence shown here is derived from an EMBL/GenBank/DDBJ whole genome shotgun (WGS) entry which is preliminary data.</text>
</comment>
<organism evidence="3 4">
    <name type="scientific">Apatococcus lobatus</name>
    <dbReference type="NCBI Taxonomy" id="904363"/>
    <lineage>
        <taxon>Eukaryota</taxon>
        <taxon>Viridiplantae</taxon>
        <taxon>Chlorophyta</taxon>
        <taxon>core chlorophytes</taxon>
        <taxon>Trebouxiophyceae</taxon>
        <taxon>Chlorellales</taxon>
        <taxon>Chlorellaceae</taxon>
        <taxon>Apatococcus</taxon>
    </lineage>
</organism>